<keyword evidence="7" id="KW-1185">Reference proteome</keyword>
<evidence type="ECO:0000256" key="1">
    <source>
        <dbReference type="ARBA" id="ARBA00022679"/>
    </source>
</evidence>
<accession>A0ABW3CA88</accession>
<feature type="non-terminal residue" evidence="6">
    <location>
        <position position="110"/>
    </location>
</feature>
<dbReference type="EMBL" id="JBHTIR010000410">
    <property type="protein sequence ID" value="MFD0851375.1"/>
    <property type="molecule type" value="Genomic_DNA"/>
</dbReference>
<dbReference type="Pfam" id="PF00069">
    <property type="entry name" value="Pkinase"/>
    <property type="match status" value="1"/>
</dbReference>
<keyword evidence="3 6" id="KW-0418">Kinase</keyword>
<gene>
    <name evidence="6" type="ORF">ACFQ07_04055</name>
</gene>
<protein>
    <submittedName>
        <fullName evidence="6">Protein kinase</fullName>
    </submittedName>
</protein>
<reference evidence="7" key="1">
    <citation type="journal article" date="2019" name="Int. J. Syst. Evol. Microbiol.">
        <title>The Global Catalogue of Microorganisms (GCM) 10K type strain sequencing project: providing services to taxonomists for standard genome sequencing and annotation.</title>
        <authorList>
            <consortium name="The Broad Institute Genomics Platform"/>
            <consortium name="The Broad Institute Genome Sequencing Center for Infectious Disease"/>
            <person name="Wu L."/>
            <person name="Ma J."/>
        </authorList>
    </citation>
    <scope>NUCLEOTIDE SEQUENCE [LARGE SCALE GENOMIC DNA]</scope>
    <source>
        <strain evidence="7">JCM 31696</strain>
    </source>
</reference>
<dbReference type="InterPro" id="IPR000719">
    <property type="entry name" value="Prot_kinase_dom"/>
</dbReference>
<name>A0ABW3CA88_9ACTN</name>
<dbReference type="Gene3D" id="3.30.200.20">
    <property type="entry name" value="Phosphorylase Kinase, domain 1"/>
    <property type="match status" value="1"/>
</dbReference>
<evidence type="ECO:0000256" key="4">
    <source>
        <dbReference type="ARBA" id="ARBA00022840"/>
    </source>
</evidence>
<dbReference type="Proteomes" id="UP001597083">
    <property type="component" value="Unassembled WGS sequence"/>
</dbReference>
<keyword evidence="2" id="KW-0547">Nucleotide-binding</keyword>
<comment type="caution">
    <text evidence="6">The sequence shown here is derived from an EMBL/GenBank/DDBJ whole genome shotgun (WGS) entry which is preliminary data.</text>
</comment>
<dbReference type="InterPro" id="IPR011009">
    <property type="entry name" value="Kinase-like_dom_sf"/>
</dbReference>
<dbReference type="PANTHER" id="PTHR43289">
    <property type="entry name" value="MITOGEN-ACTIVATED PROTEIN KINASE KINASE KINASE 20-RELATED"/>
    <property type="match status" value="1"/>
</dbReference>
<feature type="domain" description="Protein kinase" evidence="5">
    <location>
        <begin position="18"/>
        <end position="110"/>
    </location>
</feature>
<proteinExistence type="predicted"/>
<evidence type="ECO:0000256" key="2">
    <source>
        <dbReference type="ARBA" id="ARBA00022741"/>
    </source>
</evidence>
<dbReference type="PROSITE" id="PS50011">
    <property type="entry name" value="PROTEIN_KINASE_DOM"/>
    <property type="match status" value="1"/>
</dbReference>
<dbReference type="GO" id="GO:0016301">
    <property type="term" value="F:kinase activity"/>
    <property type="evidence" value="ECO:0007669"/>
    <property type="project" value="UniProtKB-KW"/>
</dbReference>
<dbReference type="SUPFAM" id="SSF56112">
    <property type="entry name" value="Protein kinase-like (PK-like)"/>
    <property type="match status" value="1"/>
</dbReference>
<evidence type="ECO:0000313" key="6">
    <source>
        <dbReference type="EMBL" id="MFD0851375.1"/>
    </source>
</evidence>
<evidence type="ECO:0000256" key="3">
    <source>
        <dbReference type="ARBA" id="ARBA00022777"/>
    </source>
</evidence>
<dbReference type="PANTHER" id="PTHR43289:SF34">
    <property type="entry name" value="SERINE_THREONINE-PROTEIN KINASE YBDM-RELATED"/>
    <property type="match status" value="1"/>
</dbReference>
<evidence type="ECO:0000313" key="7">
    <source>
        <dbReference type="Proteomes" id="UP001597083"/>
    </source>
</evidence>
<evidence type="ECO:0000259" key="5">
    <source>
        <dbReference type="PROSITE" id="PS50011"/>
    </source>
</evidence>
<keyword evidence="4" id="KW-0067">ATP-binding</keyword>
<sequence>MDAQVADPLVGQVLDGRYRIESKVARGGMATVYMAQDIRLDRTVAIKVMHAGLATDDDFVRRFIGEAKAAAALSNPNVVAVYDQGTDGEHVYLVMEYVRGSTLRDLLDER</sequence>
<organism evidence="6 7">
    <name type="scientific">Actinomadura adrarensis</name>
    <dbReference type="NCBI Taxonomy" id="1819600"/>
    <lineage>
        <taxon>Bacteria</taxon>
        <taxon>Bacillati</taxon>
        <taxon>Actinomycetota</taxon>
        <taxon>Actinomycetes</taxon>
        <taxon>Streptosporangiales</taxon>
        <taxon>Thermomonosporaceae</taxon>
        <taxon>Actinomadura</taxon>
    </lineage>
</organism>
<keyword evidence="1" id="KW-0808">Transferase</keyword>